<dbReference type="Proteomes" id="UP001066276">
    <property type="component" value="Chromosome 1_2"/>
</dbReference>
<gene>
    <name evidence="2" type="ORF">NDU88_005355</name>
</gene>
<feature type="region of interest" description="Disordered" evidence="1">
    <location>
        <begin position="335"/>
        <end position="405"/>
    </location>
</feature>
<evidence type="ECO:0000256" key="1">
    <source>
        <dbReference type="SAM" id="MobiDB-lite"/>
    </source>
</evidence>
<accession>A0AAV7WBN0</accession>
<dbReference type="AlphaFoldDB" id="A0AAV7WBN0"/>
<reference evidence="2" key="1">
    <citation type="journal article" date="2022" name="bioRxiv">
        <title>Sequencing and chromosome-scale assembly of the giantPleurodeles waltlgenome.</title>
        <authorList>
            <person name="Brown T."/>
            <person name="Elewa A."/>
            <person name="Iarovenko S."/>
            <person name="Subramanian E."/>
            <person name="Araus A.J."/>
            <person name="Petzold A."/>
            <person name="Susuki M."/>
            <person name="Suzuki K.-i.T."/>
            <person name="Hayashi T."/>
            <person name="Toyoda A."/>
            <person name="Oliveira C."/>
            <person name="Osipova E."/>
            <person name="Leigh N.D."/>
            <person name="Simon A."/>
            <person name="Yun M.H."/>
        </authorList>
    </citation>
    <scope>NUCLEOTIDE SEQUENCE</scope>
    <source>
        <strain evidence="2">20211129_DDA</strain>
        <tissue evidence="2">Liver</tissue>
    </source>
</reference>
<proteinExistence type="predicted"/>
<keyword evidence="3" id="KW-1185">Reference proteome</keyword>
<feature type="compositionally biased region" description="Basic and acidic residues" evidence="1">
    <location>
        <begin position="344"/>
        <end position="360"/>
    </location>
</feature>
<protein>
    <submittedName>
        <fullName evidence="2">Uncharacterized protein</fullName>
    </submittedName>
</protein>
<dbReference type="EMBL" id="JANPWB010000002">
    <property type="protein sequence ID" value="KAJ1209986.1"/>
    <property type="molecule type" value="Genomic_DNA"/>
</dbReference>
<feature type="region of interest" description="Disordered" evidence="1">
    <location>
        <begin position="105"/>
        <end position="178"/>
    </location>
</feature>
<evidence type="ECO:0000313" key="2">
    <source>
        <dbReference type="EMBL" id="KAJ1209986.1"/>
    </source>
</evidence>
<sequence>MPESPCDWVTEEPKDSKMAAMMFPVVNGYNRPRGGNDVMHWMLVPAKKDVHKMQGERLHDTEELGSAGLCKAEESGSAELHEVERFETGGSQLGEKLHPIKPSVVEERSNVSDDGTAVNHPSGPRMEEDAEDSSATAQEGPYKDRPIVGTKPTRVSAEATKFEKPPSSGPLRGEASGGDRACVGPCGNPGSAGICPSETLESAGLSARPQPRPCVVPRFEAVRVRAAQSSGRRRAGSPVAAEVPEGAWGPRCGRAQLRCKEAAPLEAGGPWRTQGQARDRGCSHGRGCRWRQPGGLKIEEDAGGVYQLGRRCRLGPGGPAEDALCWAAKWRTSRTRARPQEGLGTERGHERESGSAERLRGSGVTRGQTAGLLDLRWVPGPWHTPKKRSERVITGPGEPPQTLAS</sequence>
<name>A0AAV7WBN0_PLEWA</name>
<evidence type="ECO:0000313" key="3">
    <source>
        <dbReference type="Proteomes" id="UP001066276"/>
    </source>
</evidence>
<organism evidence="2 3">
    <name type="scientific">Pleurodeles waltl</name>
    <name type="common">Iberian ribbed newt</name>
    <dbReference type="NCBI Taxonomy" id="8319"/>
    <lineage>
        <taxon>Eukaryota</taxon>
        <taxon>Metazoa</taxon>
        <taxon>Chordata</taxon>
        <taxon>Craniata</taxon>
        <taxon>Vertebrata</taxon>
        <taxon>Euteleostomi</taxon>
        <taxon>Amphibia</taxon>
        <taxon>Batrachia</taxon>
        <taxon>Caudata</taxon>
        <taxon>Salamandroidea</taxon>
        <taxon>Salamandridae</taxon>
        <taxon>Pleurodelinae</taxon>
        <taxon>Pleurodeles</taxon>
    </lineage>
</organism>
<comment type="caution">
    <text evidence="2">The sequence shown here is derived from an EMBL/GenBank/DDBJ whole genome shotgun (WGS) entry which is preliminary data.</text>
</comment>